<feature type="transmembrane region" description="Helical" evidence="5">
    <location>
        <begin position="53"/>
        <end position="73"/>
    </location>
</feature>
<evidence type="ECO:0000259" key="6">
    <source>
        <dbReference type="PROSITE" id="PS50850"/>
    </source>
</evidence>
<sequence>MGSTGAAPAAGTRVTRWALLVAVVVVALNQRPALVGVAPVLGALRADTGLSSTLGGLLTSLPVLCFGAFAPVAPRLARKVGLETAVAASLVLLTVGTALRLLDPVAALYGGTVVAGGAIAIANVLVPAYVKREFAEPGLVMGVYSAALNVGAGVAAAFTVPLGTALGLDWRGALALWGVLAVLALAVWLPVAGTGRAARGAVAAPGGSWGLLRHGLARRVTLFLGMQSTQFYALAAWLPTLLADAGLPVAEGGLLLALTTVTGAVGAFLGPTVAGRLQLRGRGQRPLVVIALTCYAVGLGGLLLLPTTGTVVWVSLFGVAQGGGFALGLTLVVLRSATPLTAARLGGVAQCLGYLVAAAGPVVLGALHDATGGWSWSIGVLLVLLLPMAWAGWGAARDVVLPEPSRA</sequence>
<proteinExistence type="predicted"/>
<feature type="transmembrane region" description="Helical" evidence="5">
    <location>
        <begin position="373"/>
        <end position="396"/>
    </location>
</feature>
<feature type="transmembrane region" description="Helical" evidence="5">
    <location>
        <begin position="311"/>
        <end position="334"/>
    </location>
</feature>
<evidence type="ECO:0000313" key="8">
    <source>
        <dbReference type="Proteomes" id="UP000199088"/>
    </source>
</evidence>
<organism evidence="7 8">
    <name type="scientific">Klenkia soli</name>
    <dbReference type="NCBI Taxonomy" id="1052260"/>
    <lineage>
        <taxon>Bacteria</taxon>
        <taxon>Bacillati</taxon>
        <taxon>Actinomycetota</taxon>
        <taxon>Actinomycetes</taxon>
        <taxon>Geodermatophilales</taxon>
        <taxon>Geodermatophilaceae</taxon>
        <taxon>Klenkia</taxon>
    </lineage>
</organism>
<reference evidence="8" key="1">
    <citation type="submission" date="2016-10" db="EMBL/GenBank/DDBJ databases">
        <authorList>
            <person name="Varghese N."/>
            <person name="Submissions S."/>
        </authorList>
    </citation>
    <scope>NUCLEOTIDE SEQUENCE [LARGE SCALE GENOMIC DNA]</scope>
    <source>
        <strain evidence="8">DSM 45843</strain>
    </source>
</reference>
<keyword evidence="3 5" id="KW-1133">Transmembrane helix</keyword>
<evidence type="ECO:0000313" key="7">
    <source>
        <dbReference type="EMBL" id="SDP62988.1"/>
    </source>
</evidence>
<feature type="transmembrane region" description="Helical" evidence="5">
    <location>
        <begin position="172"/>
        <end position="191"/>
    </location>
</feature>
<keyword evidence="8" id="KW-1185">Reference proteome</keyword>
<keyword evidence="4 5" id="KW-0472">Membrane</keyword>
<accession>A0A1H0UAG0</accession>
<feature type="transmembrane region" description="Helical" evidence="5">
    <location>
        <begin position="346"/>
        <end position="367"/>
    </location>
</feature>
<dbReference type="InterPro" id="IPR020846">
    <property type="entry name" value="MFS_dom"/>
</dbReference>
<keyword evidence="2 5" id="KW-0812">Transmembrane</keyword>
<dbReference type="EMBL" id="FNIR01000019">
    <property type="protein sequence ID" value="SDP62988.1"/>
    <property type="molecule type" value="Genomic_DNA"/>
</dbReference>
<dbReference type="STRING" id="1052260.SAMN05660199_04418"/>
<evidence type="ECO:0000256" key="4">
    <source>
        <dbReference type="ARBA" id="ARBA00023136"/>
    </source>
</evidence>
<evidence type="ECO:0000256" key="5">
    <source>
        <dbReference type="SAM" id="Phobius"/>
    </source>
</evidence>
<dbReference type="SUPFAM" id="SSF103473">
    <property type="entry name" value="MFS general substrate transporter"/>
    <property type="match status" value="1"/>
</dbReference>
<dbReference type="GO" id="GO:0022857">
    <property type="term" value="F:transmembrane transporter activity"/>
    <property type="evidence" value="ECO:0007669"/>
    <property type="project" value="InterPro"/>
</dbReference>
<gene>
    <name evidence="7" type="ORF">SAMN05660199_04418</name>
</gene>
<dbReference type="InterPro" id="IPR011701">
    <property type="entry name" value="MFS"/>
</dbReference>
<dbReference type="InterPro" id="IPR052524">
    <property type="entry name" value="MFS_Cyanate_Porter"/>
</dbReference>
<dbReference type="AlphaFoldDB" id="A0A1H0UAG0"/>
<feature type="domain" description="Major facilitator superfamily (MFS) profile" evidence="6">
    <location>
        <begin position="179"/>
        <end position="407"/>
    </location>
</feature>
<dbReference type="Pfam" id="PF07690">
    <property type="entry name" value="MFS_1"/>
    <property type="match status" value="1"/>
</dbReference>
<evidence type="ECO:0000256" key="1">
    <source>
        <dbReference type="ARBA" id="ARBA00004651"/>
    </source>
</evidence>
<feature type="transmembrane region" description="Helical" evidence="5">
    <location>
        <begin position="286"/>
        <end position="305"/>
    </location>
</feature>
<dbReference type="RefSeq" id="WP_165617693.1">
    <property type="nucleotide sequence ID" value="NZ_FNIR01000019.1"/>
</dbReference>
<comment type="subcellular location">
    <subcellularLocation>
        <location evidence="1">Cell membrane</location>
        <topology evidence="1">Multi-pass membrane protein</topology>
    </subcellularLocation>
</comment>
<evidence type="ECO:0000256" key="2">
    <source>
        <dbReference type="ARBA" id="ARBA00022692"/>
    </source>
</evidence>
<feature type="transmembrane region" description="Helical" evidence="5">
    <location>
        <begin position="80"/>
        <end position="99"/>
    </location>
</feature>
<dbReference type="PANTHER" id="PTHR23523">
    <property type="match status" value="1"/>
</dbReference>
<feature type="transmembrane region" description="Helical" evidence="5">
    <location>
        <begin position="254"/>
        <end position="274"/>
    </location>
</feature>
<dbReference type="Proteomes" id="UP000199088">
    <property type="component" value="Unassembled WGS sequence"/>
</dbReference>
<name>A0A1H0UAG0_9ACTN</name>
<dbReference type="GO" id="GO:0005886">
    <property type="term" value="C:plasma membrane"/>
    <property type="evidence" value="ECO:0007669"/>
    <property type="project" value="UniProtKB-SubCell"/>
</dbReference>
<dbReference type="PANTHER" id="PTHR23523:SF2">
    <property type="entry name" value="2-NITROIMIDAZOLE TRANSPORTER"/>
    <property type="match status" value="1"/>
</dbReference>
<dbReference type="PROSITE" id="PS50850">
    <property type="entry name" value="MFS"/>
    <property type="match status" value="1"/>
</dbReference>
<feature type="transmembrane region" description="Helical" evidence="5">
    <location>
        <begin position="138"/>
        <end position="160"/>
    </location>
</feature>
<feature type="transmembrane region" description="Helical" evidence="5">
    <location>
        <begin position="220"/>
        <end position="242"/>
    </location>
</feature>
<protein>
    <submittedName>
        <fullName evidence="7">MFS transporter, CP family, cyanate transporter</fullName>
    </submittedName>
</protein>
<dbReference type="Gene3D" id="1.20.1250.20">
    <property type="entry name" value="MFS general substrate transporter like domains"/>
    <property type="match status" value="1"/>
</dbReference>
<dbReference type="InterPro" id="IPR036259">
    <property type="entry name" value="MFS_trans_sf"/>
</dbReference>
<evidence type="ECO:0000256" key="3">
    <source>
        <dbReference type="ARBA" id="ARBA00022989"/>
    </source>
</evidence>
<feature type="transmembrane region" description="Helical" evidence="5">
    <location>
        <begin position="105"/>
        <end position="126"/>
    </location>
</feature>